<proteinExistence type="predicted"/>
<sequence>MLRTTDISTEFAFTPLFSFQMIIHTGSKITHLISSFAGKT</sequence>
<gene>
    <name evidence="1" type="ORF">METZ01_LOCUS181349</name>
</gene>
<reference evidence="1" key="1">
    <citation type="submission" date="2018-05" db="EMBL/GenBank/DDBJ databases">
        <authorList>
            <person name="Lanie J.A."/>
            <person name="Ng W.-L."/>
            <person name="Kazmierczak K.M."/>
            <person name="Andrzejewski T.M."/>
            <person name="Davidsen T.M."/>
            <person name="Wayne K.J."/>
            <person name="Tettelin H."/>
            <person name="Glass J.I."/>
            <person name="Rusch D."/>
            <person name="Podicherti R."/>
            <person name="Tsui H.-C.T."/>
            <person name="Winkler M.E."/>
        </authorList>
    </citation>
    <scope>NUCLEOTIDE SEQUENCE</scope>
</reference>
<accession>A0A382CQX2</accession>
<dbReference type="EMBL" id="UINC01035688">
    <property type="protein sequence ID" value="SVB28495.1"/>
    <property type="molecule type" value="Genomic_DNA"/>
</dbReference>
<organism evidence="1">
    <name type="scientific">marine metagenome</name>
    <dbReference type="NCBI Taxonomy" id="408172"/>
    <lineage>
        <taxon>unclassified sequences</taxon>
        <taxon>metagenomes</taxon>
        <taxon>ecological metagenomes</taxon>
    </lineage>
</organism>
<name>A0A382CQX2_9ZZZZ</name>
<dbReference type="AlphaFoldDB" id="A0A382CQX2"/>
<protein>
    <submittedName>
        <fullName evidence="1">Uncharacterized protein</fullName>
    </submittedName>
</protein>
<evidence type="ECO:0000313" key="1">
    <source>
        <dbReference type="EMBL" id="SVB28495.1"/>
    </source>
</evidence>